<dbReference type="Proteomes" id="UP001551658">
    <property type="component" value="Unassembled WGS sequence"/>
</dbReference>
<evidence type="ECO:0000259" key="2">
    <source>
        <dbReference type="Pfam" id="PF07883"/>
    </source>
</evidence>
<dbReference type="RefSeq" id="WP_357988033.1">
    <property type="nucleotide sequence ID" value="NZ_JBFAIH010000038.1"/>
</dbReference>
<dbReference type="Pfam" id="PF07883">
    <property type="entry name" value="Cupin_2"/>
    <property type="match status" value="1"/>
</dbReference>
<dbReference type="PANTHER" id="PTHR36156:SF2">
    <property type="entry name" value="CUPIN TYPE-2 DOMAIN-CONTAINING PROTEIN"/>
    <property type="match status" value="1"/>
</dbReference>
<evidence type="ECO:0000313" key="3">
    <source>
        <dbReference type="EMBL" id="MEV0367865.1"/>
    </source>
</evidence>
<gene>
    <name evidence="3" type="ORF">AB0H72_34800</name>
</gene>
<dbReference type="InterPro" id="IPR047142">
    <property type="entry name" value="OryJ/VirC-like"/>
</dbReference>
<dbReference type="InterPro" id="IPR011051">
    <property type="entry name" value="RmlC_Cupin_sf"/>
</dbReference>
<feature type="domain" description="Cupin type-2" evidence="2">
    <location>
        <begin position="103"/>
        <end position="163"/>
    </location>
</feature>
<dbReference type="InterPro" id="IPR014710">
    <property type="entry name" value="RmlC-like_jellyroll"/>
</dbReference>
<dbReference type="SUPFAM" id="SSF51182">
    <property type="entry name" value="RmlC-like cupins"/>
    <property type="match status" value="1"/>
</dbReference>
<evidence type="ECO:0000313" key="4">
    <source>
        <dbReference type="Proteomes" id="UP001551658"/>
    </source>
</evidence>
<dbReference type="InterPro" id="IPR013096">
    <property type="entry name" value="Cupin_2"/>
</dbReference>
<protein>
    <submittedName>
        <fullName evidence="3">Cupin domain-containing protein</fullName>
    </submittedName>
</protein>
<sequence>MTFPDPKQFRLIVAGTTDSGEADFLEVGGPAEISMPGIAEGAFYWAVEGGHSKENIGRPPSRVHLAGPNGSTFGVSSFPARSAGNELDPEQLDPSMAGTGDDGDPNMHASDTIDYEVVISGKVDLELLGGKVRTLGPGDLLVMGGVPHAWKNPYDEDCVYIVVTIGYNNDSPSSAQ</sequence>
<accession>A0ABV3FJI0</accession>
<dbReference type="Gene3D" id="2.60.120.10">
    <property type="entry name" value="Jelly Rolls"/>
    <property type="match status" value="1"/>
</dbReference>
<proteinExistence type="predicted"/>
<evidence type="ECO:0000256" key="1">
    <source>
        <dbReference type="SAM" id="MobiDB-lite"/>
    </source>
</evidence>
<dbReference type="PANTHER" id="PTHR36156">
    <property type="entry name" value="SLR2101 PROTEIN"/>
    <property type="match status" value="1"/>
</dbReference>
<dbReference type="EMBL" id="JBFAIH010000038">
    <property type="protein sequence ID" value="MEV0367865.1"/>
    <property type="molecule type" value="Genomic_DNA"/>
</dbReference>
<name>A0ABV3FJI0_9NOCA</name>
<feature type="region of interest" description="Disordered" evidence="1">
    <location>
        <begin position="74"/>
        <end position="105"/>
    </location>
</feature>
<keyword evidence="4" id="KW-1185">Reference proteome</keyword>
<organism evidence="3 4">
    <name type="scientific">Nocardia fusca</name>
    <dbReference type="NCBI Taxonomy" id="941183"/>
    <lineage>
        <taxon>Bacteria</taxon>
        <taxon>Bacillati</taxon>
        <taxon>Actinomycetota</taxon>
        <taxon>Actinomycetes</taxon>
        <taxon>Mycobacteriales</taxon>
        <taxon>Nocardiaceae</taxon>
        <taxon>Nocardia</taxon>
    </lineage>
</organism>
<reference evidence="3 4" key="1">
    <citation type="submission" date="2024-06" db="EMBL/GenBank/DDBJ databases">
        <title>The Natural Products Discovery Center: Release of the First 8490 Sequenced Strains for Exploring Actinobacteria Biosynthetic Diversity.</title>
        <authorList>
            <person name="Kalkreuter E."/>
            <person name="Kautsar S.A."/>
            <person name="Yang D."/>
            <person name="Bader C.D."/>
            <person name="Teijaro C.N."/>
            <person name="Fluegel L."/>
            <person name="Davis C.M."/>
            <person name="Simpson J.R."/>
            <person name="Lauterbach L."/>
            <person name="Steele A.D."/>
            <person name="Gui C."/>
            <person name="Meng S."/>
            <person name="Li G."/>
            <person name="Viehrig K."/>
            <person name="Ye F."/>
            <person name="Su P."/>
            <person name="Kiefer A.F."/>
            <person name="Nichols A."/>
            <person name="Cepeda A.J."/>
            <person name="Yan W."/>
            <person name="Fan B."/>
            <person name="Jiang Y."/>
            <person name="Adhikari A."/>
            <person name="Zheng C.-J."/>
            <person name="Schuster L."/>
            <person name="Cowan T.M."/>
            <person name="Smanski M.J."/>
            <person name="Chevrette M.G."/>
            <person name="De Carvalho L.P.S."/>
            <person name="Shen B."/>
        </authorList>
    </citation>
    <scope>NUCLEOTIDE SEQUENCE [LARGE SCALE GENOMIC DNA]</scope>
    <source>
        <strain evidence="3 4">NPDC050671</strain>
    </source>
</reference>
<comment type="caution">
    <text evidence="3">The sequence shown here is derived from an EMBL/GenBank/DDBJ whole genome shotgun (WGS) entry which is preliminary data.</text>
</comment>